<dbReference type="CDD" id="cd00051">
    <property type="entry name" value="EFh"/>
    <property type="match status" value="1"/>
</dbReference>
<evidence type="ECO:0000313" key="15">
    <source>
        <dbReference type="EMBL" id="OXA52372.1"/>
    </source>
</evidence>
<keyword evidence="5" id="KW-0677">Repeat</keyword>
<evidence type="ECO:0000256" key="10">
    <source>
        <dbReference type="ARBA" id="ARBA00023136"/>
    </source>
</evidence>
<feature type="domain" description="EF-hand" evidence="14">
    <location>
        <begin position="175"/>
        <end position="210"/>
    </location>
</feature>
<dbReference type="InterPro" id="IPR018247">
    <property type="entry name" value="EF_Hand_1_Ca_BS"/>
</dbReference>
<proteinExistence type="inferred from homology"/>
<dbReference type="OMA" id="AEAQRQX"/>
<dbReference type="InterPro" id="IPR023395">
    <property type="entry name" value="MCP_dom_sf"/>
</dbReference>
<dbReference type="SUPFAM" id="SSF103506">
    <property type="entry name" value="Mitochondrial carrier"/>
    <property type="match status" value="1"/>
</dbReference>
<feature type="domain" description="EF-hand" evidence="14">
    <location>
        <begin position="104"/>
        <end position="139"/>
    </location>
</feature>
<keyword evidence="6" id="KW-0999">Mitochondrion inner membrane</keyword>
<dbReference type="GO" id="GO:0005743">
    <property type="term" value="C:mitochondrial inner membrane"/>
    <property type="evidence" value="ECO:0007669"/>
    <property type="project" value="UniProtKB-SubCell"/>
</dbReference>
<evidence type="ECO:0000256" key="7">
    <source>
        <dbReference type="ARBA" id="ARBA00022837"/>
    </source>
</evidence>
<dbReference type="InterPro" id="IPR002067">
    <property type="entry name" value="MCP"/>
</dbReference>
<organism evidence="15 16">
    <name type="scientific">Folsomia candida</name>
    <name type="common">Springtail</name>
    <dbReference type="NCBI Taxonomy" id="158441"/>
    <lineage>
        <taxon>Eukaryota</taxon>
        <taxon>Metazoa</taxon>
        <taxon>Ecdysozoa</taxon>
        <taxon>Arthropoda</taxon>
        <taxon>Hexapoda</taxon>
        <taxon>Collembola</taxon>
        <taxon>Entomobryomorpha</taxon>
        <taxon>Isotomoidea</taxon>
        <taxon>Isotomidae</taxon>
        <taxon>Proisotominae</taxon>
        <taxon>Folsomia</taxon>
    </lineage>
</organism>
<gene>
    <name evidence="15" type="ORF">Fcan01_13454</name>
</gene>
<dbReference type="InterPro" id="IPR011992">
    <property type="entry name" value="EF-hand-dom_pair"/>
</dbReference>
<evidence type="ECO:0000256" key="4">
    <source>
        <dbReference type="ARBA" id="ARBA00022692"/>
    </source>
</evidence>
<evidence type="ECO:0000256" key="12">
    <source>
        <dbReference type="PROSITE-ProRule" id="PRU00282"/>
    </source>
</evidence>
<feature type="repeat" description="Solcar" evidence="12">
    <location>
        <begin position="343"/>
        <end position="434"/>
    </location>
</feature>
<keyword evidence="4 12" id="KW-0812">Transmembrane</keyword>
<evidence type="ECO:0000256" key="5">
    <source>
        <dbReference type="ARBA" id="ARBA00022737"/>
    </source>
</evidence>
<evidence type="ECO:0000256" key="13">
    <source>
        <dbReference type="SAM" id="MobiDB-lite"/>
    </source>
</evidence>
<evidence type="ECO:0000256" key="6">
    <source>
        <dbReference type="ARBA" id="ARBA00022792"/>
    </source>
</evidence>
<dbReference type="PANTHER" id="PTHR45678">
    <property type="entry name" value="MITOCHONDRIAL 2-OXODICARBOXYLATE CARRIER 1-RELATED"/>
    <property type="match status" value="1"/>
</dbReference>
<dbReference type="InterPro" id="IPR018108">
    <property type="entry name" value="MCP_transmembrane"/>
</dbReference>
<accession>A0A226E3R9</accession>
<dbReference type="GO" id="GO:0043490">
    <property type="term" value="P:malate-aspartate shuttle"/>
    <property type="evidence" value="ECO:0007669"/>
    <property type="project" value="TreeGrafter"/>
</dbReference>
<feature type="region of interest" description="Disordered" evidence="13">
    <location>
        <begin position="1"/>
        <end position="20"/>
    </location>
</feature>
<dbReference type="GO" id="GO:0015183">
    <property type="term" value="F:L-aspartate transmembrane transporter activity"/>
    <property type="evidence" value="ECO:0007669"/>
    <property type="project" value="TreeGrafter"/>
</dbReference>
<keyword evidence="16" id="KW-1185">Reference proteome</keyword>
<evidence type="ECO:0000256" key="1">
    <source>
        <dbReference type="ARBA" id="ARBA00004448"/>
    </source>
</evidence>
<dbReference type="SMART" id="SM00054">
    <property type="entry name" value="EFh"/>
    <property type="match status" value="3"/>
</dbReference>
<keyword evidence="9" id="KW-0496">Mitochondrion</keyword>
<dbReference type="PROSITE" id="PS50920">
    <property type="entry name" value="SOLCAR"/>
    <property type="match status" value="3"/>
</dbReference>
<protein>
    <submittedName>
        <fullName evidence="15">Calcium-binding mitochondrial carrier protein Aralar1</fullName>
    </submittedName>
</protein>
<dbReference type="AlphaFoldDB" id="A0A226E3R9"/>
<dbReference type="PROSITE" id="PS50222">
    <property type="entry name" value="EF_HAND_2"/>
    <property type="match status" value="2"/>
</dbReference>
<dbReference type="PANTHER" id="PTHR45678:SF9">
    <property type="entry name" value="CALCIUM-BINDING MITOCHONDRIAL CARRIER PROTEIN ARALAR1"/>
    <property type="match status" value="1"/>
</dbReference>
<dbReference type="Gene3D" id="1.10.238.10">
    <property type="entry name" value="EF-hand"/>
    <property type="match status" value="3"/>
</dbReference>
<dbReference type="SUPFAM" id="SSF47473">
    <property type="entry name" value="EF-hand"/>
    <property type="match status" value="1"/>
</dbReference>
<dbReference type="Gene3D" id="1.50.40.10">
    <property type="entry name" value="Mitochondrial carrier domain"/>
    <property type="match status" value="1"/>
</dbReference>
<keyword evidence="8" id="KW-1133">Transmembrane helix</keyword>
<dbReference type="Proteomes" id="UP000198287">
    <property type="component" value="Unassembled WGS sequence"/>
</dbReference>
<feature type="repeat" description="Solcar" evidence="12">
    <location>
        <begin position="442"/>
        <end position="526"/>
    </location>
</feature>
<keyword evidence="3" id="KW-0813">Transport</keyword>
<evidence type="ECO:0000256" key="11">
    <source>
        <dbReference type="ARBA" id="ARBA00038674"/>
    </source>
</evidence>
<dbReference type="InterPro" id="IPR002048">
    <property type="entry name" value="EF_hand_dom"/>
</dbReference>
<dbReference type="OrthoDB" id="2161at2759"/>
<keyword evidence="7" id="KW-0106">Calcium</keyword>
<evidence type="ECO:0000256" key="8">
    <source>
        <dbReference type="ARBA" id="ARBA00022989"/>
    </source>
</evidence>
<dbReference type="InterPro" id="IPR051028">
    <property type="entry name" value="Mito_Solute_Carrier"/>
</dbReference>
<evidence type="ECO:0000256" key="2">
    <source>
        <dbReference type="ARBA" id="ARBA00006375"/>
    </source>
</evidence>
<comment type="subunit">
    <text evidence="11">Homodimer (via N-terminus).</text>
</comment>
<dbReference type="PRINTS" id="PR00926">
    <property type="entry name" value="MITOCARRIER"/>
</dbReference>
<dbReference type="GO" id="GO:0005313">
    <property type="term" value="F:L-glutamate transmembrane transporter activity"/>
    <property type="evidence" value="ECO:0007669"/>
    <property type="project" value="TreeGrafter"/>
</dbReference>
<comment type="similarity">
    <text evidence="2">Belongs to the mitochondrial carrier (TC 2.A.29) family.</text>
</comment>
<sequence length="685" mass="77587">MESGFPLNTPRFRSRSPSGWEKPRRIERAHRSDLLDIFHKYSQIGANGYRFIKSTDLITKYFGLLSTAQHDQNTVELLAGIIDTSKDGYISFSEFVTFEGLLTVPDALYFTAFRLFDTNGNGKVTFDEFKHVISHTTLQKMMPFNMNGNFVRMYFGRRKNRVVTYAEFSQFLHDFHEEYATEAFRRFDPDCKGTIPISSFVSIMTNLRSHLVQPKVGAHLEAVARQLGDGESVSYPFFVAFNSLLNNMELMKKVYLQASRGLPSTEITKHEFLSSGQVMSQLTPLQVDILFTISQLINDSPTLILSDLQSIAPEQYYIKVENRVLDIKAVRSPEERGYYVEFLESVYRFCIGLVAGLFESVPTYPMDLVKTRMQNQRPSKLISSKIYSTNVDCLLKIRHVEGMRGLYRGLAPHVIGSSLGKAFKLSMNDWIRDHFMNRKGQVPFPAEVFAGACAGLCSAIVVNPLEIIKIRMQDVGQLFPHSKFSMLKLIRRLGFKGMYQGMTACMMRDVPFSAIFFPGYAHMKLYLQDEDGYNSPFSLLVAGATATIPAVPISMPFDVIKTRLQVVPKPGEIVYTGTLDCALRIYREEGYRSFMQGTRVIKPTQVGLALLVYEVLQRWFYVDFAGTRPTGSEKLVQITSVDQLKSENPDHIGGYALALPILAGIESKFGLVFPKFKNQVVHPLI</sequence>
<dbReference type="GO" id="GO:0005509">
    <property type="term" value="F:calcium ion binding"/>
    <property type="evidence" value="ECO:0007669"/>
    <property type="project" value="InterPro"/>
</dbReference>
<comment type="caution">
    <text evidence="15">The sequence shown here is derived from an EMBL/GenBank/DDBJ whole genome shotgun (WGS) entry which is preliminary data.</text>
</comment>
<dbReference type="Pfam" id="PF00153">
    <property type="entry name" value="Mito_carr"/>
    <property type="match status" value="3"/>
</dbReference>
<comment type="subcellular location">
    <subcellularLocation>
        <location evidence="1">Mitochondrion inner membrane</location>
        <topology evidence="1">Multi-pass membrane protein</topology>
    </subcellularLocation>
</comment>
<name>A0A226E3R9_FOLCA</name>
<evidence type="ECO:0000313" key="16">
    <source>
        <dbReference type="Proteomes" id="UP000198287"/>
    </source>
</evidence>
<dbReference type="Pfam" id="PF13202">
    <property type="entry name" value="EF-hand_5"/>
    <property type="match status" value="1"/>
</dbReference>
<dbReference type="PROSITE" id="PS00018">
    <property type="entry name" value="EF_HAND_1"/>
    <property type="match status" value="1"/>
</dbReference>
<feature type="repeat" description="Solcar" evidence="12">
    <location>
        <begin position="534"/>
        <end position="622"/>
    </location>
</feature>
<evidence type="ECO:0000256" key="3">
    <source>
        <dbReference type="ARBA" id="ARBA00022448"/>
    </source>
</evidence>
<dbReference type="EMBL" id="LNIX01000007">
    <property type="protein sequence ID" value="OXA52372.1"/>
    <property type="molecule type" value="Genomic_DNA"/>
</dbReference>
<evidence type="ECO:0000259" key="14">
    <source>
        <dbReference type="PROSITE" id="PS50222"/>
    </source>
</evidence>
<evidence type="ECO:0000256" key="9">
    <source>
        <dbReference type="ARBA" id="ARBA00023128"/>
    </source>
</evidence>
<dbReference type="Pfam" id="PF00036">
    <property type="entry name" value="EF-hand_1"/>
    <property type="match status" value="1"/>
</dbReference>
<keyword evidence="10 12" id="KW-0472">Membrane</keyword>
<reference evidence="15 16" key="1">
    <citation type="submission" date="2015-12" db="EMBL/GenBank/DDBJ databases">
        <title>The genome of Folsomia candida.</title>
        <authorList>
            <person name="Faddeeva A."/>
            <person name="Derks M.F."/>
            <person name="Anvar Y."/>
            <person name="Smit S."/>
            <person name="Van Straalen N."/>
            <person name="Roelofs D."/>
        </authorList>
    </citation>
    <scope>NUCLEOTIDE SEQUENCE [LARGE SCALE GENOMIC DNA]</scope>
    <source>
        <strain evidence="15 16">VU population</strain>
        <tissue evidence="15">Whole body</tissue>
    </source>
</reference>